<dbReference type="Pfam" id="PF02754">
    <property type="entry name" value="CCG"/>
    <property type="match status" value="2"/>
</dbReference>
<evidence type="ECO:0000256" key="1">
    <source>
        <dbReference type="ARBA" id="ARBA00022485"/>
    </source>
</evidence>
<keyword evidence="2" id="KW-0479">Metal-binding</keyword>
<dbReference type="GO" id="GO:0016491">
    <property type="term" value="F:oxidoreductase activity"/>
    <property type="evidence" value="ECO:0007669"/>
    <property type="project" value="UniProtKB-ARBA"/>
</dbReference>
<keyword evidence="4" id="KW-0408">Iron</keyword>
<evidence type="ECO:0000256" key="3">
    <source>
        <dbReference type="ARBA" id="ARBA00022737"/>
    </source>
</evidence>
<protein>
    <submittedName>
        <fullName evidence="7">FeS-binding protein</fullName>
    </submittedName>
</protein>
<dbReference type="GO" id="GO:0051539">
    <property type="term" value="F:4 iron, 4 sulfur cluster binding"/>
    <property type="evidence" value="ECO:0007669"/>
    <property type="project" value="UniProtKB-KW"/>
</dbReference>
<organism evidence="7">
    <name type="scientific">Desulfatirhabdium butyrativorans</name>
    <dbReference type="NCBI Taxonomy" id="340467"/>
    <lineage>
        <taxon>Bacteria</taxon>
        <taxon>Pseudomonadati</taxon>
        <taxon>Thermodesulfobacteriota</taxon>
        <taxon>Desulfobacteria</taxon>
        <taxon>Desulfobacterales</taxon>
        <taxon>Desulfatirhabdiaceae</taxon>
        <taxon>Desulfatirhabdium</taxon>
    </lineage>
</organism>
<name>A0A7C4MP99_9BACT</name>
<gene>
    <name evidence="7" type="ORF">ENS29_02795</name>
</gene>
<keyword evidence="1" id="KW-0004">4Fe-4S</keyword>
<evidence type="ECO:0000313" key="7">
    <source>
        <dbReference type="EMBL" id="HGU31766.1"/>
    </source>
</evidence>
<dbReference type="AlphaFoldDB" id="A0A7C4MP99"/>
<dbReference type="InterPro" id="IPR004017">
    <property type="entry name" value="Cys_rich_dom"/>
</dbReference>
<dbReference type="PANTHER" id="PTHR32479">
    <property type="entry name" value="GLYCOLATE OXIDASE IRON-SULFUR SUBUNIT"/>
    <property type="match status" value="1"/>
</dbReference>
<accession>A0A7C4MP99</accession>
<evidence type="ECO:0000256" key="4">
    <source>
        <dbReference type="ARBA" id="ARBA00023004"/>
    </source>
</evidence>
<evidence type="ECO:0000259" key="6">
    <source>
        <dbReference type="Pfam" id="PF02754"/>
    </source>
</evidence>
<keyword evidence="3" id="KW-0677">Repeat</keyword>
<keyword evidence="5" id="KW-0411">Iron-sulfur</keyword>
<reference evidence="7" key="1">
    <citation type="journal article" date="2020" name="mSystems">
        <title>Genome- and Community-Level Interaction Insights into Carbon Utilization and Element Cycling Functions of Hydrothermarchaeota in Hydrothermal Sediment.</title>
        <authorList>
            <person name="Zhou Z."/>
            <person name="Liu Y."/>
            <person name="Xu W."/>
            <person name="Pan J."/>
            <person name="Luo Z.H."/>
            <person name="Li M."/>
        </authorList>
    </citation>
    <scope>NUCLEOTIDE SEQUENCE [LARGE SCALE GENOMIC DNA]</scope>
    <source>
        <strain evidence="7">SpSt-477</strain>
    </source>
</reference>
<dbReference type="EMBL" id="DSUH01000063">
    <property type="protein sequence ID" value="HGU31766.1"/>
    <property type="molecule type" value="Genomic_DNA"/>
</dbReference>
<feature type="domain" description="Cysteine-rich" evidence="6">
    <location>
        <begin position="205"/>
        <end position="289"/>
    </location>
</feature>
<dbReference type="GO" id="GO:0046872">
    <property type="term" value="F:metal ion binding"/>
    <property type="evidence" value="ECO:0007669"/>
    <property type="project" value="UniProtKB-KW"/>
</dbReference>
<sequence length="498" mass="54948">MSKRPFSGIECLSSRSVTAPLSTWDMRPETNEKPPMPPLPKAAGCGNPIRWVFDSCSDCDTCRFLMDESCLMFPELFRLYDRSCEKRQQPDDAALRRLTDLCTFCGLCPCPDIRTGILNAKAAYVRQEGLSLDARLLSDVQRIGLLCGLAPSLLQRLRKGLIENALKSRIGIDPNRRLPPIPSRHFFSWAKREGLDRPVDHSPKVAYFAGCTAGYFFPEIAMSAVAVLQRSGIAVHVPEQQCCGMPLLLEGDQTTALKRMQFNLNTLLGLVRLGYTPVCSCPTCGYVLKVLLQQGACYSELYQRHIQAGTNEILVPDRQPGKSGFVSLKKSMYENILIDDGLFSVLDPVGRMELAAQVEDVGEYLLGRISENDPASGTCLPHRRMVYFAPCHQREQGIGSPYETLLSRIPGLSILRVGGAMDCCGMGGSLGFKQGFSERSIALGERLFADIQKTAPDAIVTDCISCRLQFEHTLPYPVFHPLQVLAITTESPPSKNSG</sequence>
<comment type="caution">
    <text evidence="7">The sequence shown here is derived from an EMBL/GenBank/DDBJ whole genome shotgun (WGS) entry which is preliminary data.</text>
</comment>
<proteinExistence type="predicted"/>
<feature type="domain" description="Cysteine-rich" evidence="6">
    <location>
        <begin position="386"/>
        <end position="470"/>
    </location>
</feature>
<dbReference type="PANTHER" id="PTHR32479:SF19">
    <property type="entry name" value="ANAEROBIC GLYCEROL-3-PHOSPHATE DEHYDROGENASE SUBUNIT C"/>
    <property type="match status" value="1"/>
</dbReference>
<evidence type="ECO:0000256" key="5">
    <source>
        <dbReference type="ARBA" id="ARBA00023014"/>
    </source>
</evidence>
<evidence type="ECO:0000256" key="2">
    <source>
        <dbReference type="ARBA" id="ARBA00022723"/>
    </source>
</evidence>